<dbReference type="PANTHER" id="PTHR11360:SF290">
    <property type="entry name" value="MONOCARBOXYLATE MFS PERMEASE"/>
    <property type="match status" value="1"/>
</dbReference>
<sequence length="408" mass="42189">MKVFYGWRLVAAGAIIQFLHAGLLLQAFGAYVAVLSDEMGWSKTALSGGAALQSIEGALLGPALGWIMDRFGGRAMMQLGIVAFGLGFMALSQIDTIGGFYTAILIIAIGSSFSGYFPLSVTLVHWFRRKRARALSTMGLGLALGGLAVPVVAASIGAFGWRATAFGSGVISIVVGLPLARMFRRYPSEIGETEDGMPADAPVPLNADAGDAAGPQRQFTAAEALRTPAFWLLGAGHGMALLVVSAVNVHAISHIKEGLGYSVAQASLVFTLLTISQVGGLLLGAAVGDKWEKRKVAAACMVAHAAGLLMLAYATHPVMLAAFAVLHGAAWGLRGPFMQAIRADYFGVQAIGMIMGVSAFLIAVGQVAGPLVAGAFRDAHGHYQVGFTVLALIAGAGCVVFGMARKPG</sequence>
<dbReference type="PANTHER" id="PTHR11360">
    <property type="entry name" value="MONOCARBOXYLATE TRANSPORTER"/>
    <property type="match status" value="1"/>
</dbReference>
<proteinExistence type="predicted"/>
<keyword evidence="1 4" id="KW-0812">Transmembrane</keyword>
<feature type="domain" description="Major facilitator superfamily (MFS) profile" evidence="5">
    <location>
        <begin position="6"/>
        <end position="408"/>
    </location>
</feature>
<gene>
    <name evidence="6" type="ORF">H8R02_06835</name>
</gene>
<feature type="transmembrane region" description="Helical" evidence="4">
    <location>
        <begin position="320"/>
        <end position="338"/>
    </location>
</feature>
<dbReference type="AlphaFoldDB" id="A0A923M7C7"/>
<keyword evidence="7" id="KW-1185">Reference proteome</keyword>
<organism evidence="6 7">
    <name type="scientific">Ramlibacter albus</name>
    <dbReference type="NCBI Taxonomy" id="2079448"/>
    <lineage>
        <taxon>Bacteria</taxon>
        <taxon>Pseudomonadati</taxon>
        <taxon>Pseudomonadota</taxon>
        <taxon>Betaproteobacteria</taxon>
        <taxon>Burkholderiales</taxon>
        <taxon>Comamonadaceae</taxon>
        <taxon>Ramlibacter</taxon>
    </lineage>
</organism>
<feature type="transmembrane region" description="Helical" evidence="4">
    <location>
        <begin position="165"/>
        <end position="183"/>
    </location>
</feature>
<evidence type="ECO:0000256" key="1">
    <source>
        <dbReference type="ARBA" id="ARBA00022692"/>
    </source>
</evidence>
<accession>A0A923M7C7</accession>
<dbReference type="EMBL" id="JACORU010000002">
    <property type="protein sequence ID" value="MBC5764156.1"/>
    <property type="molecule type" value="Genomic_DNA"/>
</dbReference>
<feature type="transmembrane region" description="Helical" evidence="4">
    <location>
        <begin position="100"/>
        <end position="127"/>
    </location>
</feature>
<dbReference type="Gene3D" id="1.20.1250.20">
    <property type="entry name" value="MFS general substrate transporter like domains"/>
    <property type="match status" value="2"/>
</dbReference>
<name>A0A923M7C7_9BURK</name>
<evidence type="ECO:0000259" key="5">
    <source>
        <dbReference type="PROSITE" id="PS50850"/>
    </source>
</evidence>
<evidence type="ECO:0000313" key="6">
    <source>
        <dbReference type="EMBL" id="MBC5764156.1"/>
    </source>
</evidence>
<feature type="transmembrane region" description="Helical" evidence="4">
    <location>
        <begin position="45"/>
        <end position="68"/>
    </location>
</feature>
<dbReference type="InterPro" id="IPR011701">
    <property type="entry name" value="MFS"/>
</dbReference>
<feature type="transmembrane region" description="Helical" evidence="4">
    <location>
        <begin position="229"/>
        <end position="251"/>
    </location>
</feature>
<evidence type="ECO:0000256" key="3">
    <source>
        <dbReference type="ARBA" id="ARBA00023136"/>
    </source>
</evidence>
<evidence type="ECO:0000256" key="2">
    <source>
        <dbReference type="ARBA" id="ARBA00022989"/>
    </source>
</evidence>
<dbReference type="InterPro" id="IPR050327">
    <property type="entry name" value="Proton-linked_MCT"/>
</dbReference>
<dbReference type="InterPro" id="IPR020846">
    <property type="entry name" value="MFS_dom"/>
</dbReference>
<feature type="transmembrane region" description="Helical" evidence="4">
    <location>
        <begin position="139"/>
        <end position="159"/>
    </location>
</feature>
<protein>
    <submittedName>
        <fullName evidence="6">MFS transporter</fullName>
    </submittedName>
</protein>
<comment type="caution">
    <text evidence="6">The sequence shown here is derived from an EMBL/GenBank/DDBJ whole genome shotgun (WGS) entry which is preliminary data.</text>
</comment>
<keyword evidence="3 4" id="KW-0472">Membrane</keyword>
<feature type="transmembrane region" description="Helical" evidence="4">
    <location>
        <begin position="263"/>
        <end position="284"/>
    </location>
</feature>
<feature type="transmembrane region" description="Helical" evidence="4">
    <location>
        <begin position="350"/>
        <end position="373"/>
    </location>
</feature>
<keyword evidence="2 4" id="KW-1133">Transmembrane helix</keyword>
<feature type="transmembrane region" description="Helical" evidence="4">
    <location>
        <begin position="385"/>
        <end position="404"/>
    </location>
</feature>
<evidence type="ECO:0000256" key="4">
    <source>
        <dbReference type="SAM" id="Phobius"/>
    </source>
</evidence>
<dbReference type="RefSeq" id="WP_187080639.1">
    <property type="nucleotide sequence ID" value="NZ_JACORU010000002.1"/>
</dbReference>
<dbReference type="PROSITE" id="PS50850">
    <property type="entry name" value="MFS"/>
    <property type="match status" value="1"/>
</dbReference>
<dbReference type="Pfam" id="PF07690">
    <property type="entry name" value="MFS_1"/>
    <property type="match status" value="2"/>
</dbReference>
<evidence type="ECO:0000313" key="7">
    <source>
        <dbReference type="Proteomes" id="UP000596827"/>
    </source>
</evidence>
<dbReference type="Proteomes" id="UP000596827">
    <property type="component" value="Unassembled WGS sequence"/>
</dbReference>
<dbReference type="SUPFAM" id="SSF103473">
    <property type="entry name" value="MFS general substrate transporter"/>
    <property type="match status" value="1"/>
</dbReference>
<reference evidence="6" key="1">
    <citation type="submission" date="2020-08" db="EMBL/GenBank/DDBJ databases">
        <title>Ramlibacter sp. GTP1 16S ribosomal RNA gene genome sequencing and assembly.</title>
        <authorList>
            <person name="Kang M."/>
        </authorList>
    </citation>
    <scope>NUCLEOTIDE SEQUENCE</scope>
    <source>
        <strain evidence="6">GTP1</strain>
    </source>
</reference>
<feature type="transmembrane region" description="Helical" evidence="4">
    <location>
        <begin position="75"/>
        <end position="94"/>
    </location>
</feature>
<dbReference type="GO" id="GO:0022857">
    <property type="term" value="F:transmembrane transporter activity"/>
    <property type="evidence" value="ECO:0007669"/>
    <property type="project" value="InterPro"/>
</dbReference>
<dbReference type="InterPro" id="IPR036259">
    <property type="entry name" value="MFS_trans_sf"/>
</dbReference>